<proteinExistence type="inferred from homology"/>
<evidence type="ECO:0000256" key="6">
    <source>
        <dbReference type="RuleBase" id="RU000461"/>
    </source>
</evidence>
<evidence type="ECO:0000256" key="5">
    <source>
        <dbReference type="PIRSR" id="PIRSR602401-1"/>
    </source>
</evidence>
<protein>
    <submittedName>
        <fullName evidence="7">Cytochrome P450</fullName>
    </submittedName>
</protein>
<dbReference type="InterPro" id="IPR036396">
    <property type="entry name" value="Cyt_P450_sf"/>
</dbReference>
<evidence type="ECO:0000313" key="7">
    <source>
        <dbReference type="EMBL" id="KAF4308247.1"/>
    </source>
</evidence>
<dbReference type="Gene3D" id="1.10.630.10">
    <property type="entry name" value="Cytochrome P450"/>
    <property type="match status" value="1"/>
</dbReference>
<dbReference type="InterPro" id="IPR001128">
    <property type="entry name" value="Cyt_P450"/>
</dbReference>
<dbReference type="GO" id="GO:0004497">
    <property type="term" value="F:monooxygenase activity"/>
    <property type="evidence" value="ECO:0007669"/>
    <property type="project" value="UniProtKB-KW"/>
</dbReference>
<dbReference type="PRINTS" id="PR00385">
    <property type="entry name" value="P450"/>
</dbReference>
<accession>A0A8H4NAF0</accession>
<evidence type="ECO:0000256" key="1">
    <source>
        <dbReference type="ARBA" id="ARBA00001971"/>
    </source>
</evidence>
<dbReference type="GO" id="GO:0005506">
    <property type="term" value="F:iron ion binding"/>
    <property type="evidence" value="ECO:0007669"/>
    <property type="project" value="InterPro"/>
</dbReference>
<gene>
    <name evidence="7" type="ORF">GTA08_BOTSDO04485</name>
</gene>
<comment type="similarity">
    <text evidence="2 6">Belongs to the cytochrome P450 family.</text>
</comment>
<dbReference type="AlphaFoldDB" id="A0A8H4NAF0"/>
<evidence type="ECO:0000256" key="3">
    <source>
        <dbReference type="ARBA" id="ARBA00022723"/>
    </source>
</evidence>
<keyword evidence="8" id="KW-1185">Reference proteome</keyword>
<name>A0A8H4NAF0_9PEZI</name>
<dbReference type="InterPro" id="IPR002401">
    <property type="entry name" value="Cyt_P450_E_grp-I"/>
</dbReference>
<dbReference type="OrthoDB" id="1470350at2759"/>
<dbReference type="GO" id="GO:0020037">
    <property type="term" value="F:heme binding"/>
    <property type="evidence" value="ECO:0007669"/>
    <property type="project" value="InterPro"/>
</dbReference>
<dbReference type="PANTHER" id="PTHR24305:SF166">
    <property type="entry name" value="CYTOCHROME P450 12A4, MITOCHONDRIAL-RELATED"/>
    <property type="match status" value="1"/>
</dbReference>
<keyword evidence="5 6" id="KW-0349">Heme</keyword>
<dbReference type="InterPro" id="IPR017972">
    <property type="entry name" value="Cyt_P450_CS"/>
</dbReference>
<dbReference type="GO" id="GO:0016705">
    <property type="term" value="F:oxidoreductase activity, acting on paired donors, with incorporation or reduction of molecular oxygen"/>
    <property type="evidence" value="ECO:0007669"/>
    <property type="project" value="InterPro"/>
</dbReference>
<evidence type="ECO:0000256" key="4">
    <source>
        <dbReference type="ARBA" id="ARBA00023004"/>
    </source>
</evidence>
<comment type="caution">
    <text evidence="7">The sequence shown here is derived from an EMBL/GenBank/DDBJ whole genome shotgun (WGS) entry which is preliminary data.</text>
</comment>
<sequence>MLAVLVAGAIPLYVIWSVLCLFQNVQRAKSTGLRVVISPISARNPLWMVFQGLFIAILEKLGIDTESSLKLTKRSWNFYDRYQTHQKYGKVFAHVTPSDIEIYVADAASSDEVLARKKDFGKPMDMVEIINIYGPTVASTDGPDWFRHRRITATPFNERNNRIVWSESVRQTSQMLSYFKNKVGAIGSNALGEDTMTLTLHILTSAGLGFSYDFRGAQEKVDQKEVEAAGHTLSYRDCLAAVLDNFIMMALLPKRIWSLPWLPKEFENFQTYKSELKKYMVEMVEKTRYEGSEHANLLSVLVQKNEEARQLKEADADGASGAKKGLSDDELYGNIFIYSFAGHETTAHVVCYAMYFLAAFPEVQDWVSEEAREVFKDIEDPEALSYDEVFPRLKRALSVMYETLRLYPPVLNIPKTTGPFSQDLMIGGKVATLPPQVMVFPNVVALQSDPEYWGSDSLEWRPARWIDSSNVENDEVMRTPTKGAFIPWGDGPRICPGRKFSQVEFVAVVASMLWRHRIEVVPEEGEGFTEAKARILDVMNDTAEGVTLFMRNPEKVRVRIVER</sequence>
<keyword evidence="4 5" id="KW-0408">Iron</keyword>
<reference evidence="7" key="1">
    <citation type="submission" date="2020-04" db="EMBL/GenBank/DDBJ databases">
        <title>Genome Assembly and Annotation of Botryosphaeria dothidea sdau 11-99, a Latent Pathogen of Apple Fruit Ring Rot in China.</title>
        <authorList>
            <person name="Yu C."/>
            <person name="Diao Y."/>
            <person name="Lu Q."/>
            <person name="Zhao J."/>
            <person name="Cui S."/>
            <person name="Peng C."/>
            <person name="He B."/>
            <person name="Liu H."/>
        </authorList>
    </citation>
    <scope>NUCLEOTIDE SEQUENCE [LARGE SCALE GENOMIC DNA]</scope>
    <source>
        <strain evidence="7">Sdau11-99</strain>
    </source>
</reference>
<dbReference type="Pfam" id="PF00067">
    <property type="entry name" value="p450"/>
    <property type="match status" value="1"/>
</dbReference>
<dbReference type="PRINTS" id="PR00463">
    <property type="entry name" value="EP450I"/>
</dbReference>
<keyword evidence="6" id="KW-0560">Oxidoreductase</keyword>
<dbReference type="EMBL" id="WWBZ02000022">
    <property type="protein sequence ID" value="KAF4308247.1"/>
    <property type="molecule type" value="Genomic_DNA"/>
</dbReference>
<dbReference type="PANTHER" id="PTHR24305">
    <property type="entry name" value="CYTOCHROME P450"/>
    <property type="match status" value="1"/>
</dbReference>
<comment type="cofactor">
    <cofactor evidence="1 5">
        <name>heme</name>
        <dbReference type="ChEBI" id="CHEBI:30413"/>
    </cofactor>
</comment>
<dbReference type="Proteomes" id="UP000572817">
    <property type="component" value="Unassembled WGS sequence"/>
</dbReference>
<evidence type="ECO:0000256" key="2">
    <source>
        <dbReference type="ARBA" id="ARBA00010617"/>
    </source>
</evidence>
<keyword evidence="6" id="KW-0503">Monooxygenase</keyword>
<feature type="binding site" description="axial binding residue" evidence="5">
    <location>
        <position position="495"/>
    </location>
    <ligand>
        <name>heme</name>
        <dbReference type="ChEBI" id="CHEBI:30413"/>
    </ligand>
    <ligandPart>
        <name>Fe</name>
        <dbReference type="ChEBI" id="CHEBI:18248"/>
    </ligandPart>
</feature>
<evidence type="ECO:0000313" key="8">
    <source>
        <dbReference type="Proteomes" id="UP000572817"/>
    </source>
</evidence>
<dbReference type="PROSITE" id="PS00086">
    <property type="entry name" value="CYTOCHROME_P450"/>
    <property type="match status" value="1"/>
</dbReference>
<organism evidence="7 8">
    <name type="scientific">Botryosphaeria dothidea</name>
    <dbReference type="NCBI Taxonomy" id="55169"/>
    <lineage>
        <taxon>Eukaryota</taxon>
        <taxon>Fungi</taxon>
        <taxon>Dikarya</taxon>
        <taxon>Ascomycota</taxon>
        <taxon>Pezizomycotina</taxon>
        <taxon>Dothideomycetes</taxon>
        <taxon>Dothideomycetes incertae sedis</taxon>
        <taxon>Botryosphaeriales</taxon>
        <taxon>Botryosphaeriaceae</taxon>
        <taxon>Botryosphaeria</taxon>
    </lineage>
</organism>
<dbReference type="InterPro" id="IPR050121">
    <property type="entry name" value="Cytochrome_P450_monoxygenase"/>
</dbReference>
<keyword evidence="3 5" id="KW-0479">Metal-binding</keyword>
<dbReference type="CDD" id="cd11070">
    <property type="entry name" value="CYP56-like"/>
    <property type="match status" value="1"/>
</dbReference>
<dbReference type="SUPFAM" id="SSF48264">
    <property type="entry name" value="Cytochrome P450"/>
    <property type="match status" value="1"/>
</dbReference>